<gene>
    <name evidence="7" type="ORF">FYJ45_00305</name>
</gene>
<keyword evidence="1" id="KW-0597">Phosphoprotein</keyword>
<evidence type="ECO:0000256" key="3">
    <source>
        <dbReference type="ARBA" id="ARBA00022777"/>
    </source>
</evidence>
<keyword evidence="5" id="KW-1133">Transmembrane helix</keyword>
<comment type="caution">
    <text evidence="7">The sequence shown here is derived from an EMBL/GenBank/DDBJ whole genome shotgun (WGS) entry which is preliminary data.</text>
</comment>
<feature type="transmembrane region" description="Helical" evidence="5">
    <location>
        <begin position="12"/>
        <end position="35"/>
    </location>
</feature>
<keyword evidence="4" id="KW-0175">Coiled coil</keyword>
<organism evidence="7 8">
    <name type="scientific">Eisenbergiella porci</name>
    <dbReference type="NCBI Taxonomy" id="2652274"/>
    <lineage>
        <taxon>Bacteria</taxon>
        <taxon>Bacillati</taxon>
        <taxon>Bacillota</taxon>
        <taxon>Clostridia</taxon>
        <taxon>Lachnospirales</taxon>
        <taxon>Lachnospiraceae</taxon>
        <taxon>Eisenbergiella</taxon>
    </lineage>
</organism>
<dbReference type="Pfam" id="PF14689">
    <property type="entry name" value="SPOB_a"/>
    <property type="match status" value="1"/>
</dbReference>
<evidence type="ECO:0000313" key="8">
    <source>
        <dbReference type="Proteomes" id="UP000436047"/>
    </source>
</evidence>
<name>A0A6N7WBJ8_9FIRM</name>
<dbReference type="InterPro" id="IPR016120">
    <property type="entry name" value="Sig_transdc_His_kin_SpoOB"/>
</dbReference>
<keyword evidence="3" id="KW-0418">Kinase</keyword>
<evidence type="ECO:0000256" key="2">
    <source>
        <dbReference type="ARBA" id="ARBA00022679"/>
    </source>
</evidence>
<dbReference type="Proteomes" id="UP000436047">
    <property type="component" value="Unassembled WGS sequence"/>
</dbReference>
<evidence type="ECO:0000256" key="1">
    <source>
        <dbReference type="ARBA" id="ARBA00022553"/>
    </source>
</evidence>
<dbReference type="GO" id="GO:0000155">
    <property type="term" value="F:phosphorelay sensor kinase activity"/>
    <property type="evidence" value="ECO:0007669"/>
    <property type="project" value="InterPro"/>
</dbReference>
<evidence type="ECO:0000256" key="4">
    <source>
        <dbReference type="SAM" id="Coils"/>
    </source>
</evidence>
<keyword evidence="8" id="KW-1185">Reference proteome</keyword>
<proteinExistence type="predicted"/>
<accession>A0A6N7WBJ8</accession>
<dbReference type="EMBL" id="VUMI01000001">
    <property type="protein sequence ID" value="MSS86848.1"/>
    <property type="molecule type" value="Genomic_DNA"/>
</dbReference>
<keyword evidence="5" id="KW-0812">Transmembrane</keyword>
<dbReference type="GeneID" id="86051529"/>
<keyword evidence="2" id="KW-0808">Transferase</keyword>
<feature type="coiled-coil region" evidence="4">
    <location>
        <begin position="96"/>
        <end position="123"/>
    </location>
</feature>
<evidence type="ECO:0000259" key="6">
    <source>
        <dbReference type="Pfam" id="PF14689"/>
    </source>
</evidence>
<dbReference type="RefSeq" id="WP_154462941.1">
    <property type="nucleotide sequence ID" value="NZ_JAXFEN010000101.1"/>
</dbReference>
<dbReference type="SUPFAM" id="SSF55890">
    <property type="entry name" value="Sporulation response regulatory protein Spo0B"/>
    <property type="match status" value="1"/>
</dbReference>
<feature type="transmembrane region" description="Helical" evidence="5">
    <location>
        <begin position="47"/>
        <end position="67"/>
    </location>
</feature>
<evidence type="ECO:0000313" key="7">
    <source>
        <dbReference type="EMBL" id="MSS86848.1"/>
    </source>
</evidence>
<reference evidence="7 8" key="1">
    <citation type="submission" date="2019-08" db="EMBL/GenBank/DDBJ databases">
        <title>In-depth cultivation of the pig gut microbiome towards novel bacterial diversity and tailored functional studies.</title>
        <authorList>
            <person name="Wylensek D."/>
            <person name="Hitch T.C.A."/>
            <person name="Clavel T."/>
        </authorList>
    </citation>
    <scope>NUCLEOTIDE SEQUENCE [LARGE SCALE GENOMIC DNA]</scope>
    <source>
        <strain evidence="7 8">WCA-389-WT-23B</strain>
    </source>
</reference>
<dbReference type="AlphaFoldDB" id="A0A6N7WBJ8"/>
<keyword evidence="5" id="KW-0472">Membrane</keyword>
<protein>
    <recommendedName>
        <fullName evidence="6">SpoOB alpha-helical domain-containing protein</fullName>
    </recommendedName>
</protein>
<feature type="domain" description="SpoOB alpha-helical" evidence="6">
    <location>
        <begin position="130"/>
        <end position="173"/>
    </location>
</feature>
<sequence>MSCEQTNKHMELHVTATLFACIIEMFFIMLVLVIWKFRVQGKRRKNILLLITIPVYQLALLGCMFYMCSDFSREVLGAGMLIVLFSLLLDWLTAGLIDGQNLRAEMEEQVNRLNEERRKELEYSAQNSRYLEEVRLMRHDFSNQLQLVDSLYAQGGKEEQIRELMDELKKRVNGAEK</sequence>
<dbReference type="Gene3D" id="1.10.287.130">
    <property type="match status" value="1"/>
</dbReference>
<evidence type="ECO:0000256" key="5">
    <source>
        <dbReference type="SAM" id="Phobius"/>
    </source>
</evidence>
<dbReference type="InterPro" id="IPR039506">
    <property type="entry name" value="SPOB_a"/>
</dbReference>
<feature type="transmembrane region" description="Helical" evidence="5">
    <location>
        <begin position="79"/>
        <end position="97"/>
    </location>
</feature>